<proteinExistence type="inferred from homology"/>
<reference evidence="14" key="1">
    <citation type="submission" date="2022-08" db="UniProtKB">
        <authorList>
            <consortium name="EnsemblMetazoa"/>
        </authorList>
    </citation>
    <scope>IDENTIFICATION</scope>
    <source>
        <strain evidence="14">05x7-T-G4-1.051#20</strain>
    </source>
</reference>
<comment type="catalytic activity">
    <reaction evidence="8">
        <text>D-serine = pyruvate + NH4(+)</text>
        <dbReference type="Rhea" id="RHEA:13977"/>
        <dbReference type="ChEBI" id="CHEBI:15361"/>
        <dbReference type="ChEBI" id="CHEBI:28938"/>
        <dbReference type="ChEBI" id="CHEBI:35247"/>
        <dbReference type="EC" id="4.3.1.18"/>
    </reaction>
    <physiologicalReaction direction="left-to-right" evidence="8">
        <dbReference type="Rhea" id="RHEA:13978"/>
    </physiologicalReaction>
</comment>
<evidence type="ECO:0000259" key="13">
    <source>
        <dbReference type="SMART" id="SM01119"/>
    </source>
</evidence>
<comment type="similarity">
    <text evidence="3">Belongs to the DSD1 family.</text>
</comment>
<sequence>MGTILTAFDNGDISKYSGKSLDEIACEEINLGEDEEVEDDEVENDDENPDEYEAVRQNEMEQKAKHPRGKDLCRLKEEEVNIIRKIFKMNILEHKELRKRECNIETLQRNLEIISTDLKNTGMTMNHPPTHISDLQTPCLLVDIDKVKRNCSRMTQRYKELGVELRPHMKTHKTIEGADLMTNGTRKKIVVSTLAEAEFFASHGYDDIIYGKPISESQLSRCKKLHEKCTQFHLMFDNGETISALERNPLGNKAWSVFLEVDIGGNRTGVLWDSDRVVELARLATNVKNVDFLGIYTHNPMSYSLTSDKAVRNQAETDTKRILSVCDRIRQAGFQVVTVGLGDTPCCSVSDVTMAKLTEVHPGNYIFYDTQQYRIGSCEFDDIAVRVAARVISHRPETNQIVLDSGFVALSHDGTYCNLPDGVAVFQDHPELNLVNMSQEHGCVSVKSGKIDCTAYPLGSMLFIYPYHACATAANHPVYYVHSGDSVIGVWKPVKGW</sequence>
<dbReference type="PANTHER" id="PTHR28004:SF2">
    <property type="entry name" value="D-SERINE DEHYDRATASE"/>
    <property type="match status" value="1"/>
</dbReference>
<dbReference type="InterPro" id="IPR042208">
    <property type="entry name" value="D-ser_dehydrat-like_sf"/>
</dbReference>
<evidence type="ECO:0000313" key="15">
    <source>
        <dbReference type="Proteomes" id="UP000005408"/>
    </source>
</evidence>
<evidence type="ECO:0000256" key="1">
    <source>
        <dbReference type="ARBA" id="ARBA00001933"/>
    </source>
</evidence>
<dbReference type="Gene3D" id="3.20.20.10">
    <property type="entry name" value="Alanine racemase"/>
    <property type="match status" value="1"/>
</dbReference>
<evidence type="ECO:0000256" key="9">
    <source>
        <dbReference type="ARBA" id="ARBA00066349"/>
    </source>
</evidence>
<dbReference type="Pfam" id="PF14031">
    <property type="entry name" value="D-ser_dehydrat"/>
    <property type="match status" value="1"/>
</dbReference>
<accession>A0A8W8KVF2</accession>
<comment type="cofactor">
    <cofactor evidence="2">
        <name>Zn(2+)</name>
        <dbReference type="ChEBI" id="CHEBI:29105"/>
    </cofactor>
</comment>
<keyword evidence="5" id="KW-0862">Zinc</keyword>
<dbReference type="Gene3D" id="2.40.37.20">
    <property type="entry name" value="D-serine dehydratase-like domain"/>
    <property type="match status" value="1"/>
</dbReference>
<evidence type="ECO:0000256" key="11">
    <source>
        <dbReference type="ARBA" id="ARBA00075219"/>
    </source>
</evidence>
<keyword evidence="15" id="KW-1185">Reference proteome</keyword>
<evidence type="ECO:0000256" key="5">
    <source>
        <dbReference type="ARBA" id="ARBA00022833"/>
    </source>
</evidence>
<keyword evidence="4" id="KW-0479">Metal-binding</keyword>
<evidence type="ECO:0000256" key="6">
    <source>
        <dbReference type="ARBA" id="ARBA00022898"/>
    </source>
</evidence>
<evidence type="ECO:0000313" key="14">
    <source>
        <dbReference type="EnsemblMetazoa" id="G25456.1:cds"/>
    </source>
</evidence>
<dbReference type="Proteomes" id="UP000005408">
    <property type="component" value="Unassembled WGS sequence"/>
</dbReference>
<evidence type="ECO:0000256" key="4">
    <source>
        <dbReference type="ARBA" id="ARBA00022723"/>
    </source>
</evidence>
<keyword evidence="7" id="KW-0456">Lyase</keyword>
<dbReference type="InterPro" id="IPR051466">
    <property type="entry name" value="D-amino_acid_metab_enzyme"/>
</dbReference>
<evidence type="ECO:0000256" key="3">
    <source>
        <dbReference type="ARBA" id="ARBA00005323"/>
    </source>
</evidence>
<dbReference type="SUPFAM" id="SSF51419">
    <property type="entry name" value="PLP-binding barrel"/>
    <property type="match status" value="1"/>
</dbReference>
<feature type="region of interest" description="Disordered" evidence="12">
    <location>
        <begin position="30"/>
        <end position="52"/>
    </location>
</feature>
<evidence type="ECO:0000256" key="2">
    <source>
        <dbReference type="ARBA" id="ARBA00001947"/>
    </source>
</evidence>
<dbReference type="FunFam" id="3.20.20.10:FF:000016">
    <property type="entry name" value="D-serine dehydratase"/>
    <property type="match status" value="1"/>
</dbReference>
<dbReference type="InterPro" id="IPR001608">
    <property type="entry name" value="Ala_racemase_N"/>
</dbReference>
<dbReference type="InterPro" id="IPR029066">
    <property type="entry name" value="PLP-binding_barrel"/>
</dbReference>
<dbReference type="PANTHER" id="PTHR28004">
    <property type="entry name" value="ZGC:162816-RELATED"/>
    <property type="match status" value="1"/>
</dbReference>
<dbReference type="GO" id="GO:0046872">
    <property type="term" value="F:metal ion binding"/>
    <property type="evidence" value="ECO:0007669"/>
    <property type="project" value="UniProtKB-KW"/>
</dbReference>
<feature type="domain" description="D-serine dehydratase-like" evidence="13">
    <location>
        <begin position="384"/>
        <end position="483"/>
    </location>
</feature>
<comment type="cofactor">
    <cofactor evidence="1">
        <name>pyridoxal 5'-phosphate</name>
        <dbReference type="ChEBI" id="CHEBI:597326"/>
    </cofactor>
</comment>
<evidence type="ECO:0000256" key="8">
    <source>
        <dbReference type="ARBA" id="ARBA00051198"/>
    </source>
</evidence>
<organism evidence="14 15">
    <name type="scientific">Magallana gigas</name>
    <name type="common">Pacific oyster</name>
    <name type="synonym">Crassostrea gigas</name>
    <dbReference type="NCBI Taxonomy" id="29159"/>
    <lineage>
        <taxon>Eukaryota</taxon>
        <taxon>Metazoa</taxon>
        <taxon>Spiralia</taxon>
        <taxon>Lophotrochozoa</taxon>
        <taxon>Mollusca</taxon>
        <taxon>Bivalvia</taxon>
        <taxon>Autobranchia</taxon>
        <taxon>Pteriomorphia</taxon>
        <taxon>Ostreida</taxon>
        <taxon>Ostreoidea</taxon>
        <taxon>Ostreidae</taxon>
        <taxon>Magallana</taxon>
    </lineage>
</organism>
<evidence type="ECO:0000256" key="10">
    <source>
        <dbReference type="ARBA" id="ARBA00069616"/>
    </source>
</evidence>
<dbReference type="GO" id="GO:0036088">
    <property type="term" value="P:D-serine catabolic process"/>
    <property type="evidence" value="ECO:0007669"/>
    <property type="project" value="TreeGrafter"/>
</dbReference>
<dbReference type="AlphaFoldDB" id="A0A8W8KVF2"/>
<name>A0A8W8KVF2_MAGGI</name>
<protein>
    <recommendedName>
        <fullName evidence="10">D-serine dehydratase</fullName>
        <ecNumber evidence="9">4.3.1.18</ecNumber>
    </recommendedName>
    <alternativeName>
        <fullName evidence="11">D-serine deaminase</fullName>
    </alternativeName>
</protein>
<dbReference type="GO" id="GO:0008721">
    <property type="term" value="F:D-serine ammonia-lyase activity"/>
    <property type="evidence" value="ECO:0007669"/>
    <property type="project" value="UniProtKB-EC"/>
</dbReference>
<keyword evidence="6" id="KW-0663">Pyridoxal phosphate</keyword>
<evidence type="ECO:0000256" key="12">
    <source>
        <dbReference type="SAM" id="MobiDB-lite"/>
    </source>
</evidence>
<dbReference type="InterPro" id="IPR026956">
    <property type="entry name" value="D-ser_dehydrat-like_dom"/>
</dbReference>
<dbReference type="SMART" id="SM01119">
    <property type="entry name" value="D-ser_dehydrat"/>
    <property type="match status" value="1"/>
</dbReference>
<evidence type="ECO:0000256" key="7">
    <source>
        <dbReference type="ARBA" id="ARBA00023239"/>
    </source>
</evidence>
<dbReference type="EC" id="4.3.1.18" evidence="9"/>
<dbReference type="Pfam" id="PF01168">
    <property type="entry name" value="Ala_racemase_N"/>
    <property type="match status" value="1"/>
</dbReference>
<dbReference type="EnsemblMetazoa" id="G25456.1">
    <property type="protein sequence ID" value="G25456.1:cds"/>
    <property type="gene ID" value="G25456"/>
</dbReference>